<dbReference type="PANTHER" id="PTHR48012:SF10">
    <property type="entry name" value="FI20177P1"/>
    <property type="match status" value="1"/>
</dbReference>
<evidence type="ECO:0000256" key="9">
    <source>
        <dbReference type="ARBA" id="ARBA00048679"/>
    </source>
</evidence>
<dbReference type="FunFam" id="1.10.510.10:FF:000571">
    <property type="entry name" value="Maternal embryonic leucine zipper kinase"/>
    <property type="match status" value="1"/>
</dbReference>
<evidence type="ECO:0000256" key="10">
    <source>
        <dbReference type="PROSITE-ProRule" id="PRU10141"/>
    </source>
</evidence>
<dbReference type="PROSITE" id="PS50011">
    <property type="entry name" value="PROTEIN_KINASE_DOM"/>
    <property type="match status" value="3"/>
</dbReference>
<feature type="compositionally biased region" description="Basic and acidic residues" evidence="12">
    <location>
        <begin position="1012"/>
        <end position="1026"/>
    </location>
</feature>
<keyword evidence="16" id="KW-0132">Cell division</keyword>
<evidence type="ECO:0000256" key="6">
    <source>
        <dbReference type="ARBA" id="ARBA00022777"/>
    </source>
</evidence>
<accession>A0A8H6X9G6</accession>
<dbReference type="InterPro" id="IPR050629">
    <property type="entry name" value="STE20/SPS1-PAK"/>
</dbReference>
<evidence type="ECO:0000313" key="16">
    <source>
        <dbReference type="EMBL" id="KAF7336938.1"/>
    </source>
</evidence>
<feature type="domain" description="Calponin-homology (CH)" evidence="14">
    <location>
        <begin position="1648"/>
        <end position="1764"/>
    </location>
</feature>
<dbReference type="InterPro" id="IPR036872">
    <property type="entry name" value="CH_dom_sf"/>
</dbReference>
<dbReference type="GO" id="GO:0051301">
    <property type="term" value="P:cell division"/>
    <property type="evidence" value="ECO:0007669"/>
    <property type="project" value="UniProtKB-KW"/>
</dbReference>
<comment type="catalytic activity">
    <reaction evidence="8">
        <text>L-threonyl-[protein] + ATP = O-phospho-L-threonyl-[protein] + ADP + H(+)</text>
        <dbReference type="Rhea" id="RHEA:46608"/>
        <dbReference type="Rhea" id="RHEA-COMP:11060"/>
        <dbReference type="Rhea" id="RHEA-COMP:11605"/>
        <dbReference type="ChEBI" id="CHEBI:15378"/>
        <dbReference type="ChEBI" id="CHEBI:30013"/>
        <dbReference type="ChEBI" id="CHEBI:30616"/>
        <dbReference type="ChEBI" id="CHEBI:61977"/>
        <dbReference type="ChEBI" id="CHEBI:456216"/>
        <dbReference type="EC" id="2.7.11.1"/>
    </reaction>
</comment>
<dbReference type="GO" id="GO:0005737">
    <property type="term" value="C:cytoplasm"/>
    <property type="evidence" value="ECO:0007669"/>
    <property type="project" value="TreeGrafter"/>
</dbReference>
<dbReference type="Pfam" id="PF00307">
    <property type="entry name" value="CH"/>
    <property type="match status" value="1"/>
</dbReference>
<dbReference type="PROSITE" id="PS00107">
    <property type="entry name" value="PROTEIN_KINASE_ATP"/>
    <property type="match status" value="2"/>
</dbReference>
<evidence type="ECO:0000256" key="12">
    <source>
        <dbReference type="SAM" id="MobiDB-lite"/>
    </source>
</evidence>
<dbReference type="CDD" id="cd06627">
    <property type="entry name" value="STKc_Cdc7_like"/>
    <property type="match status" value="1"/>
</dbReference>
<name>A0A8H6X9G6_9AGAR</name>
<dbReference type="GO" id="GO:0004674">
    <property type="term" value="F:protein serine/threonine kinase activity"/>
    <property type="evidence" value="ECO:0007669"/>
    <property type="project" value="UniProtKB-KW"/>
</dbReference>
<dbReference type="Gene3D" id="1.10.418.10">
    <property type="entry name" value="Calponin-like domain"/>
    <property type="match status" value="1"/>
</dbReference>
<dbReference type="Gene3D" id="3.30.200.20">
    <property type="entry name" value="Phosphorylase Kinase, domain 1"/>
    <property type="match status" value="1"/>
</dbReference>
<dbReference type="InterPro" id="IPR001715">
    <property type="entry name" value="CH_dom"/>
</dbReference>
<dbReference type="EMBL" id="JACAZI010000022">
    <property type="protein sequence ID" value="KAF7336938.1"/>
    <property type="molecule type" value="Genomic_DNA"/>
</dbReference>
<feature type="region of interest" description="Disordered" evidence="12">
    <location>
        <begin position="1945"/>
        <end position="2010"/>
    </location>
</feature>
<evidence type="ECO:0000256" key="4">
    <source>
        <dbReference type="ARBA" id="ARBA00022679"/>
    </source>
</evidence>
<evidence type="ECO:0000256" key="8">
    <source>
        <dbReference type="ARBA" id="ARBA00047899"/>
    </source>
</evidence>
<dbReference type="Pfam" id="PF00069">
    <property type="entry name" value="Pkinase"/>
    <property type="match status" value="3"/>
</dbReference>
<dbReference type="InterPro" id="IPR003096">
    <property type="entry name" value="SM22_calponin"/>
</dbReference>
<dbReference type="CDD" id="cd06609">
    <property type="entry name" value="STKc_MST3_like"/>
    <property type="match status" value="1"/>
</dbReference>
<feature type="compositionally biased region" description="Polar residues" evidence="12">
    <location>
        <begin position="1099"/>
        <end position="1110"/>
    </location>
</feature>
<reference evidence="16" key="1">
    <citation type="submission" date="2020-05" db="EMBL/GenBank/DDBJ databases">
        <title>Mycena genomes resolve the evolution of fungal bioluminescence.</title>
        <authorList>
            <person name="Tsai I.J."/>
        </authorList>
    </citation>
    <scope>NUCLEOTIDE SEQUENCE</scope>
    <source>
        <strain evidence="16">CCC161011</strain>
    </source>
</reference>
<dbReference type="InterPro" id="IPR011009">
    <property type="entry name" value="Kinase-like_dom_sf"/>
</dbReference>
<sequence>MEQDGPSALEREPAQAVPSGSQMFQNATQFGLHAAQLTNVQGWNMNINQMVPPPSVPVAQQGRQTLQMMVPNTPSPQAGVYSESGNYTSQLLRQGRGFPLYVPRDIFIGDVGRITPDGIFEVFFNIYNANIPEDLVSLSPYDSRDVVHHDFDPGDYVSSSSAHEVSGGFQRFPGGEFVFNCGGPNGAVLALPHGAHQAKLTSLKSMRQYAAKHAESWYKYVNETRERELVNGSLFLVTGWEKAKSWGIASFRDVSLQTEFQVSFKPTADADSGHQYRWHAPYCRRKHADLPAVVGTSLNQTTFIHAFAISVCEGIWANLFGAEICQLVDSSTFPDTSGRSFVPYGSQASSFIWSFFRGRGSSGGAGDELGLGLGHGIVSDAAPIPQIFHPSQLIHERILREAPEAKVVITHDDDWRDVFKDDDAGQSPSELQQAIFDRFEIVEDDGVVFLMTRSHTTASSTVSAMHENHARTAEDNPPDAPSPLSENASGDASQVEPVQDPDEDPDPNDQDASSDCNSPSSNSGADSGGEEKRRSRASSFSSSRIEKARSAPRPPIFRTSSDNTISPGRTMSLPIPFFSRPLLAGVQPFRFQKLQRRASQQVISSSASSDREQKSVTPTHSDVYSYPAVISYTATQSTQIIPKFGPYLLLQTLGEGEFGEVKLGLHSQYCEEVAVKLIQRGKIDSVRISKVEREVEILRTLKHPNIVRLNDVIEMDDCIGMVLEYASGGELFDYILAHRYLRGREASRLFAQLISGVWYLHQKKIVHRDLKVDNLLLSLNRDIIITNLGVANYFEHPADELMRTTCGSPYFAAPELVHSKGLYVGSAVDVWSCGVILYVMLAGYLPFDDDPSNPNTDDIDLLYKHIVSTPLSFPDHISEEARGLLKMMLVPDPTRRASLEDVMQHSWLAAYCAPHSASASSGRAGGGTQVPMAFGRTVDELERVAMEQQQRCLAYQQQTRVPGQAPTLPSAVTATSQLTRDDAQKQSSQTRSKKPSQPVVGDHPTINIPSVKVKERAGNEDKEKPKWFGKSRRRSVTPALSPSPILRSPVSEERPAGYLGTLRHGSMSSPALHLYSQALPLAKSPSASSTRDALVSPTRRPTLQPLQRNLSELPPISERDRASRHRATKSNLPDMPSPPYIARSSSSVSSSAPSGTGQNRLRSPSSRRAASPLRGLSSTSTPHLPLSSLPVTPSLGTRRPSLEAPRRVSIDSPRPSLDSPRRVLIDSPLRPSFESPVRQHDREPSQLRPAYANLHVSTSLSSESNSDPRTLIRTATSLLCKEVAKPPVHIGRTEARLKDWEEVEVRMRPLARLQRVWGDERRMPASASSVSFLDKDSQHHQDPEEFYVKQDRIRKGQFGEVYKGYDKRTQKTVAIKIIDLEGVEDEIEDIQQEIRILSQLDSPHVIKYHGSYLKGSNLWIVMEYCSGGSCLDLMKLGVFREEYIAIIVREMLRGLEYLHSERKLHRDIKAANILLSAGGEVKLAGFRLSRQLSGTLSAKNYTFVGTPYWMSPEVIKQNGYDHKADIWSLGITAIELAKGEPPYAELHPMKVLFLIPKNPPPVLEGNFSKPFREFVSYCLQRDPRDRPSARDLLKHKFIQTAKKTSNLTELIERQRHERWKDQHDEEDHHSTSDLPVSSDPEDLWDFGTVRQAATVGYSQNQIHVSGDISVDGEDRERSLFTEALRDGIVLCQLMNKLRSSSIVHPDIREDGFIRTSNITKFLAACSSYGLPNDDVFQRDDLIVATSESLARVARTIIALIKYVDAAPTPQHSKYVAPLPSTMKVSTVPYGQRVSGNATVSTPNLLKIDQEESPLRPRSLKVEDEHDGSALLPQTKNHPPLRLIPNSTSDAHLAPPAPSYARKRWSPLSDIQSVRSSSSSAVTASTARTTMSSLFDVSRHQSIWSVASDDTSEALSVGFIAEDMARKRDIASNMYSRETIDLSRVEEMDEAETVSRISERQRKQRRQQSEVQRVDNNKPGLRLRKGKWPDDFVDTLPPESPRTDIRFSSPSFAISRPPRKLAILGNKSVESLPQYPRRPTHRARHSLDAPVIVSKHTSVAQRSASLVPRSDSRERSHNSLVPFPRTASGKPSVDVARPRGRFQSDIEGSNRPRSSSYGELEPKPSRSRFESMMNLGVASGNASASDLLTRESFGDSFVKQSLIIREQGKPPTHLQLGNCIGRGQFGSVYRALNLNTGQMVAVKRIRLEGLNEDEVAILMREVDLVKSLSHPSIIKYEGMARDEDTLSIVLEYAENGSLGQTLKAFGKLNERLVASYVVKILEGLQYLHSNDVVHCDLKAANILTTKNGNVKLSDFGVSLNLRAMEREIKDVAGTPNWMAPEVIELKGATPKSDIWSLGCTVVELLTGRPPYAEIANSMSVMFRVVEDDIPPLPNDCSPLLEDFLRQCFNKDPTMRPTADILCKHEWLEKNSGARKELRSQDSIPFLHRVSADLQKSEAVRFLAQNEMPDSLLENQEPISGSPPGRRISFSSRPMDQDISPPGTFVRQNDFQQTYGVRGLPPERQEECRTLRAYAEKGSPSSAYSNPLDALSESEHANPHSMSPASEVAHVVHTPQRLDGTATPHEIAPATPPMAFKFMAAFKRSRSNLSQEPRFASSPISVPQISPKDAIQPQKDVALRIHTGAMDPKAITTEEPSEVMRHVKEARIDNGETGPSDGADPQKGVAASSAISSEGSNKVDKRGLRLPSLPSFSGGVLRGLFKRRKSSQASVALGSKPNTSEILTAEPAAQTNDVDSAPLEDVEEEVRFTVELTRLDGLNDMYCLDIRRLKGNLRSYKLIYDMLRSRTDLQRDIGLTALNF</sequence>
<feature type="region of interest" description="Disordered" evidence="12">
    <location>
        <begin position="2471"/>
        <end position="2506"/>
    </location>
</feature>
<gene>
    <name evidence="16" type="ORF">MVEN_02130200</name>
</gene>
<dbReference type="OrthoDB" id="8693905at2759"/>
<evidence type="ECO:0000256" key="3">
    <source>
        <dbReference type="ARBA" id="ARBA00022527"/>
    </source>
</evidence>
<evidence type="ECO:0000256" key="2">
    <source>
        <dbReference type="ARBA" id="ARBA00012513"/>
    </source>
</evidence>
<feature type="domain" description="Protein kinase" evidence="13">
    <location>
        <begin position="647"/>
        <end position="908"/>
    </location>
</feature>
<evidence type="ECO:0000256" key="11">
    <source>
        <dbReference type="SAM" id="Coils"/>
    </source>
</evidence>
<feature type="coiled-coil region" evidence="11">
    <location>
        <begin position="1373"/>
        <end position="1400"/>
    </location>
</feature>
<dbReference type="PROSITE" id="PS00108">
    <property type="entry name" value="PROTEIN_KINASE_ST"/>
    <property type="match status" value="2"/>
</dbReference>
<dbReference type="SMART" id="SM00220">
    <property type="entry name" value="S_TKc"/>
    <property type="match status" value="3"/>
</dbReference>
<feature type="region of interest" description="Disordered" evidence="12">
    <location>
        <begin position="2024"/>
        <end position="2124"/>
    </location>
</feature>
<dbReference type="InterPro" id="IPR001772">
    <property type="entry name" value="KA1_dom"/>
</dbReference>
<evidence type="ECO:0000259" key="13">
    <source>
        <dbReference type="PROSITE" id="PS50011"/>
    </source>
</evidence>
<dbReference type="InterPro" id="IPR008271">
    <property type="entry name" value="Ser/Thr_kinase_AS"/>
</dbReference>
<evidence type="ECO:0000256" key="1">
    <source>
        <dbReference type="ARBA" id="ARBA00008874"/>
    </source>
</evidence>
<dbReference type="InterPro" id="IPR000719">
    <property type="entry name" value="Prot_kinase_dom"/>
</dbReference>
<dbReference type="Pfam" id="PF02149">
    <property type="entry name" value="KA1"/>
    <property type="match status" value="1"/>
</dbReference>
<dbReference type="FunFam" id="1.10.510.10:FF:000499">
    <property type="entry name" value="Serine/threonine-protein kinase KIC1"/>
    <property type="match status" value="1"/>
</dbReference>
<keyword evidence="17" id="KW-1185">Reference proteome</keyword>
<feature type="compositionally biased region" description="Polar residues" evidence="12">
    <location>
        <begin position="2054"/>
        <end position="2063"/>
    </location>
</feature>
<feature type="region of interest" description="Disordered" evidence="12">
    <location>
        <begin position="960"/>
        <end position="1052"/>
    </location>
</feature>
<feature type="region of interest" description="Disordered" evidence="12">
    <location>
        <begin position="1800"/>
        <end position="1865"/>
    </location>
</feature>
<feature type="region of interest" description="Disordered" evidence="12">
    <location>
        <begin position="458"/>
        <end position="569"/>
    </location>
</feature>
<dbReference type="SUPFAM" id="SSF47576">
    <property type="entry name" value="Calponin-homology domain, CH-domain"/>
    <property type="match status" value="1"/>
</dbReference>
<dbReference type="FunFam" id="3.30.200.20:FF:000003">
    <property type="entry name" value="Non-specific serine/threonine protein kinase"/>
    <property type="match status" value="1"/>
</dbReference>
<keyword evidence="6" id="KW-0418">Kinase</keyword>
<feature type="binding site" evidence="10">
    <location>
        <position position="2202"/>
    </location>
    <ligand>
        <name>ATP</name>
        <dbReference type="ChEBI" id="CHEBI:30616"/>
    </ligand>
</feature>
<protein>
    <recommendedName>
        <fullName evidence="2">non-specific serine/threonine protein kinase</fullName>
        <ecNumber evidence="2">2.7.11.1</ecNumber>
    </recommendedName>
</protein>
<feature type="region of interest" description="Disordered" evidence="12">
    <location>
        <begin position="1"/>
        <end position="21"/>
    </location>
</feature>
<feature type="compositionally biased region" description="Low complexity" evidence="12">
    <location>
        <begin position="510"/>
        <end position="523"/>
    </location>
</feature>
<dbReference type="GO" id="GO:0005524">
    <property type="term" value="F:ATP binding"/>
    <property type="evidence" value="ECO:0007669"/>
    <property type="project" value="UniProtKB-UniRule"/>
</dbReference>
<dbReference type="SMART" id="SM00033">
    <property type="entry name" value="CH"/>
    <property type="match status" value="1"/>
</dbReference>
<feature type="region of interest" description="Disordered" evidence="12">
    <location>
        <begin position="2666"/>
        <end position="2703"/>
    </location>
</feature>
<dbReference type="InterPro" id="IPR017441">
    <property type="entry name" value="Protein_kinase_ATP_BS"/>
</dbReference>
<keyword evidence="7 10" id="KW-0067">ATP-binding</keyword>
<evidence type="ECO:0000313" key="17">
    <source>
        <dbReference type="Proteomes" id="UP000620124"/>
    </source>
</evidence>
<feature type="binding site" evidence="10">
    <location>
        <position position="676"/>
    </location>
    <ligand>
        <name>ATP</name>
        <dbReference type="ChEBI" id="CHEBI:30616"/>
    </ligand>
</feature>
<feature type="compositionally biased region" description="Acidic residues" evidence="12">
    <location>
        <begin position="499"/>
        <end position="509"/>
    </location>
</feature>
<comment type="similarity">
    <text evidence="1">Belongs to the protein kinase superfamily. STE Ser/Thr protein kinase family. STE20 subfamily.</text>
</comment>
<dbReference type="PROSITE" id="PS50021">
    <property type="entry name" value="CH"/>
    <property type="match status" value="1"/>
</dbReference>
<proteinExistence type="inferred from homology"/>
<feature type="compositionally biased region" description="Low complexity" evidence="12">
    <location>
        <begin position="1140"/>
        <end position="1197"/>
    </location>
</feature>
<evidence type="ECO:0000259" key="14">
    <source>
        <dbReference type="PROSITE" id="PS50021"/>
    </source>
</evidence>
<dbReference type="CDD" id="cd00014">
    <property type="entry name" value="CH_SF"/>
    <property type="match status" value="1"/>
</dbReference>
<feature type="compositionally biased region" description="Basic and acidic residues" evidence="12">
    <location>
        <begin position="1618"/>
        <end position="1631"/>
    </location>
</feature>
<feature type="domain" description="Protein kinase" evidence="13">
    <location>
        <begin position="2173"/>
        <end position="2426"/>
    </location>
</feature>
<feature type="compositionally biased region" description="Basic and acidic residues" evidence="12">
    <location>
        <begin position="1807"/>
        <end position="1827"/>
    </location>
</feature>
<organism evidence="16 17">
    <name type="scientific">Mycena venus</name>
    <dbReference type="NCBI Taxonomy" id="2733690"/>
    <lineage>
        <taxon>Eukaryota</taxon>
        <taxon>Fungi</taxon>
        <taxon>Dikarya</taxon>
        <taxon>Basidiomycota</taxon>
        <taxon>Agaricomycotina</taxon>
        <taxon>Agaricomycetes</taxon>
        <taxon>Agaricomycetidae</taxon>
        <taxon>Agaricales</taxon>
        <taxon>Marasmiineae</taxon>
        <taxon>Mycenaceae</taxon>
        <taxon>Mycena</taxon>
    </lineage>
</organism>
<feature type="region of interest" description="Disordered" evidence="12">
    <location>
        <begin position="1618"/>
        <end position="1639"/>
    </location>
</feature>
<feature type="domain" description="KA1" evidence="15">
    <location>
        <begin position="2757"/>
        <end position="2807"/>
    </location>
</feature>
<evidence type="ECO:0000259" key="15">
    <source>
        <dbReference type="PROSITE" id="PS50032"/>
    </source>
</evidence>
<feature type="compositionally biased region" description="Polar residues" evidence="12">
    <location>
        <begin position="558"/>
        <end position="569"/>
    </location>
</feature>
<dbReference type="PROSITE" id="PS50032">
    <property type="entry name" value="KA1"/>
    <property type="match status" value="1"/>
</dbReference>
<keyword evidence="5 10" id="KW-0547">Nucleotide-binding</keyword>
<dbReference type="Proteomes" id="UP000620124">
    <property type="component" value="Unassembled WGS sequence"/>
</dbReference>
<keyword evidence="4" id="KW-0808">Transferase</keyword>
<dbReference type="PANTHER" id="PTHR48012">
    <property type="entry name" value="STERILE20-LIKE KINASE, ISOFORM B-RELATED"/>
    <property type="match status" value="1"/>
</dbReference>
<keyword evidence="11" id="KW-0175">Coiled coil</keyword>
<feature type="region of interest" description="Disordered" evidence="12">
    <location>
        <begin position="1083"/>
        <end position="1249"/>
    </location>
</feature>
<dbReference type="Gene3D" id="1.10.510.10">
    <property type="entry name" value="Transferase(Phosphotransferase) domain 1"/>
    <property type="match status" value="3"/>
</dbReference>
<comment type="catalytic activity">
    <reaction evidence="9">
        <text>L-seryl-[protein] + ATP = O-phospho-L-seryl-[protein] + ADP + H(+)</text>
        <dbReference type="Rhea" id="RHEA:17989"/>
        <dbReference type="Rhea" id="RHEA-COMP:9863"/>
        <dbReference type="Rhea" id="RHEA-COMP:11604"/>
        <dbReference type="ChEBI" id="CHEBI:15378"/>
        <dbReference type="ChEBI" id="CHEBI:29999"/>
        <dbReference type="ChEBI" id="CHEBI:30616"/>
        <dbReference type="ChEBI" id="CHEBI:83421"/>
        <dbReference type="ChEBI" id="CHEBI:456216"/>
        <dbReference type="EC" id="2.7.11.1"/>
    </reaction>
</comment>
<evidence type="ECO:0000256" key="5">
    <source>
        <dbReference type="ARBA" id="ARBA00022741"/>
    </source>
</evidence>
<keyword evidence="3" id="KW-0723">Serine/threonine-protein kinase</keyword>
<comment type="caution">
    <text evidence="16">The sequence shown here is derived from an EMBL/GenBank/DDBJ whole genome shotgun (WGS) entry which is preliminary data.</text>
</comment>
<evidence type="ECO:0000256" key="7">
    <source>
        <dbReference type="ARBA" id="ARBA00022840"/>
    </source>
</evidence>
<feature type="compositionally biased region" description="Basic and acidic residues" evidence="12">
    <location>
        <begin position="1200"/>
        <end position="1209"/>
    </location>
</feature>
<feature type="region of interest" description="Disordered" evidence="12">
    <location>
        <begin position="2532"/>
        <end position="2566"/>
    </location>
</feature>
<dbReference type="SUPFAM" id="SSF56112">
    <property type="entry name" value="Protein kinase-like (PK-like)"/>
    <property type="match status" value="3"/>
</dbReference>
<dbReference type="PRINTS" id="PR00888">
    <property type="entry name" value="SM22CALPONIN"/>
</dbReference>
<dbReference type="EC" id="2.7.11.1" evidence="2"/>
<feature type="domain" description="Protein kinase" evidence="13">
    <location>
        <begin position="1347"/>
        <end position="1598"/>
    </location>
</feature>
<keyword evidence="16" id="KW-0131">Cell cycle</keyword>